<dbReference type="EMBL" id="LAZP02000078">
    <property type="protein sequence ID" value="PFH61311.1"/>
    <property type="molecule type" value="Genomic_DNA"/>
</dbReference>
<feature type="region of interest" description="Disordered" evidence="1">
    <location>
        <begin position="273"/>
        <end position="304"/>
    </location>
</feature>
<feature type="compositionally biased region" description="Low complexity" evidence="1">
    <location>
        <begin position="1"/>
        <end position="12"/>
    </location>
</feature>
<name>A0A2A9PJU6_OPHUN</name>
<dbReference type="OrthoDB" id="4966at2759"/>
<dbReference type="Proteomes" id="UP000037136">
    <property type="component" value="Unassembled WGS sequence"/>
</dbReference>
<reference evidence="2 3" key="1">
    <citation type="journal article" date="2015" name="BMC Genomics">
        <title>Gene expression during zombie ant biting behavior reflects the complexity underlying fungal parasitic behavioral manipulation.</title>
        <authorList>
            <person name="de Bekker C."/>
            <person name="Ohm R.A."/>
            <person name="Loreto R.G."/>
            <person name="Sebastian A."/>
            <person name="Albert I."/>
            <person name="Merrow M."/>
            <person name="Brachmann A."/>
            <person name="Hughes D.P."/>
        </authorList>
    </citation>
    <scope>NUCLEOTIDE SEQUENCE [LARGE SCALE GENOMIC DNA]</scope>
    <source>
        <strain evidence="2 3">SC16a</strain>
    </source>
</reference>
<feature type="compositionally biased region" description="Basic and acidic residues" evidence="1">
    <location>
        <begin position="724"/>
        <end position="736"/>
    </location>
</feature>
<reference evidence="2 3" key="2">
    <citation type="journal article" date="2017" name="Sci. Rep.">
        <title>Ant-infecting Ophiocordyceps genomes reveal a high diversity of potential behavioral manipulation genes and a possible major role for enterotoxins.</title>
        <authorList>
            <person name="de Bekker C."/>
            <person name="Ohm R.A."/>
            <person name="Evans H.C."/>
            <person name="Brachmann A."/>
            <person name="Hughes D.P."/>
        </authorList>
    </citation>
    <scope>NUCLEOTIDE SEQUENCE [LARGE SCALE GENOMIC DNA]</scope>
    <source>
        <strain evidence="2 3">SC16a</strain>
    </source>
</reference>
<sequence length="844" mass="95876">MSAGNNNNAAAADGDDDASNESRRHGLHLTLDGDQLRRNARLHGLSENEGEILAELVQQQLRLAWDIGGHSATMVQVVEAIKQKAGEEAESESMNELGSLENAFELIRDMDNEELGEFLALGEGISMDKIQPCLGKRFLAMDNEEEEAVEIEGQRFNFDDDGLDDFFGPEEEPYGERRCAERRQRGTWLSFKHHGADLVSALCRHVELAVEIAKHLGPRDIVRLYSVNRSFRLSLDGHMLSSIRQIIGHSAPEAGRVFPFNIYRSLLVPDPSGRSWETTARTRPTQAEEEEGTEQQQQQQQQQQMMMMMMMMEQPVRSIPGLKYLQLVLGRDRYCRDILALLARHGLRHPPGTHKTLLRLWLLLDLSTSRQRRALLRNQKLWTDEDLYRAQMFLIKLSMLFNDPVFGPLEHDLPNLILGQRAGLFFLWKVLMRKALLTPYDMLEAKVRYDCDLPHSIYVRLRQRQQSTFVNVLGVPLEQVGIGHLEGWGKGREHLMRPDELIPHEAVVRGLGLDEHLVQMMCWGNFSWETGENLVPNEDEMYMSDDDRVLANIDTSSMWQRRHALKKRWHTLTPAQQKQIVDDDQDERLRALAWAAEHPLPITTEDERLLARISNAPAPPALDDEINRGCIIRPPESFCTPSPTSTRRRRHPCQPPALTDPPSAWRAFSNHVGVSLPPELDGDELLRAEMWNNYLGLENSAVEALDWDWPAWLKQERRLRAEAAAREEHVDRDRSPSDAMAVGGHDAEVGEVDPMNEDEDGDGDDDDVDGDEDGDRDDEDEDTEDEDDDDDDDDDEAAPSNGSHGYSYFTADNILMYSAADFEADSLLLDSLPSNFFSSSGPHH</sequence>
<protein>
    <submittedName>
        <fullName evidence="2">Uncharacterized protein</fullName>
    </submittedName>
</protein>
<proteinExistence type="predicted"/>
<feature type="region of interest" description="Disordered" evidence="1">
    <location>
        <begin position="637"/>
        <end position="662"/>
    </location>
</feature>
<keyword evidence="3" id="KW-1185">Reference proteome</keyword>
<feature type="compositionally biased region" description="Low complexity" evidence="1">
    <location>
        <begin position="294"/>
        <end position="304"/>
    </location>
</feature>
<evidence type="ECO:0000256" key="1">
    <source>
        <dbReference type="SAM" id="MobiDB-lite"/>
    </source>
</evidence>
<comment type="caution">
    <text evidence="2">The sequence shown here is derived from an EMBL/GenBank/DDBJ whole genome shotgun (WGS) entry which is preliminary data.</text>
</comment>
<evidence type="ECO:0000313" key="2">
    <source>
        <dbReference type="EMBL" id="PFH61311.1"/>
    </source>
</evidence>
<dbReference type="AlphaFoldDB" id="A0A2A9PJU6"/>
<feature type="region of interest" description="Disordered" evidence="1">
    <location>
        <begin position="1"/>
        <end position="23"/>
    </location>
</feature>
<dbReference type="STRING" id="268505.A0A2A9PJU6"/>
<accession>A0A2A9PJU6</accession>
<gene>
    <name evidence="2" type="ORF">XA68_17666</name>
</gene>
<feature type="compositionally biased region" description="Acidic residues" evidence="1">
    <location>
        <begin position="749"/>
        <end position="797"/>
    </location>
</feature>
<feature type="region of interest" description="Disordered" evidence="1">
    <location>
        <begin position="724"/>
        <end position="808"/>
    </location>
</feature>
<evidence type="ECO:0000313" key="3">
    <source>
        <dbReference type="Proteomes" id="UP000037136"/>
    </source>
</evidence>
<feature type="compositionally biased region" description="Polar residues" evidence="1">
    <location>
        <begin position="275"/>
        <end position="285"/>
    </location>
</feature>
<organism evidence="2 3">
    <name type="scientific">Ophiocordyceps unilateralis</name>
    <name type="common">Zombie-ant fungus</name>
    <name type="synonym">Torrubia unilateralis</name>
    <dbReference type="NCBI Taxonomy" id="268505"/>
    <lineage>
        <taxon>Eukaryota</taxon>
        <taxon>Fungi</taxon>
        <taxon>Dikarya</taxon>
        <taxon>Ascomycota</taxon>
        <taxon>Pezizomycotina</taxon>
        <taxon>Sordariomycetes</taxon>
        <taxon>Hypocreomycetidae</taxon>
        <taxon>Hypocreales</taxon>
        <taxon>Ophiocordycipitaceae</taxon>
        <taxon>Ophiocordyceps</taxon>
    </lineage>
</organism>